<protein>
    <submittedName>
        <fullName evidence="1">Uncharacterized protein</fullName>
    </submittedName>
</protein>
<keyword evidence="2" id="KW-1185">Reference proteome</keyword>
<dbReference type="EMBL" id="CP075585">
    <property type="protein sequence ID" value="QZA58228.1"/>
    <property type="molecule type" value="Genomic_DNA"/>
</dbReference>
<evidence type="ECO:0000313" key="2">
    <source>
        <dbReference type="Proteomes" id="UP000822862"/>
    </source>
</evidence>
<evidence type="ECO:0000313" key="1">
    <source>
        <dbReference type="EMBL" id="QZA58228.1"/>
    </source>
</evidence>
<proteinExistence type="predicted"/>
<name>A0ABX8YYX1_9BACT</name>
<dbReference type="RefSeq" id="WP_194845075.1">
    <property type="nucleotide sequence ID" value="NZ_CP075585.1"/>
</dbReference>
<organism evidence="1 2">
    <name type="scientific">Candidatus Rhabdochlamydia porcellionis</name>
    <dbReference type="NCBI Taxonomy" id="225148"/>
    <lineage>
        <taxon>Bacteria</taxon>
        <taxon>Pseudomonadati</taxon>
        <taxon>Chlamydiota</taxon>
        <taxon>Chlamydiia</taxon>
        <taxon>Parachlamydiales</taxon>
        <taxon>Candidatus Rhabdochlamydiaceae</taxon>
        <taxon>Candidatus Rhabdochlamydia</taxon>
    </lineage>
</organism>
<dbReference type="Proteomes" id="UP000822862">
    <property type="component" value="Chromosome"/>
</dbReference>
<reference evidence="1 2" key="2">
    <citation type="submission" date="2021-05" db="EMBL/GenBank/DDBJ databases">
        <title>Ecology and evolution of chlamydial symbionts of arthropods.</title>
        <authorList>
            <person name="Halter T."/>
            <person name="Sixt B.S."/>
            <person name="Toenshoff E.R."/>
            <person name="Koestlbacher S."/>
            <person name="Schulz F."/>
            <person name="Kostanjsek R."/>
            <person name="Collingro A."/>
            <person name="Hendrickx F."/>
            <person name="Horn M."/>
        </authorList>
    </citation>
    <scope>NUCLEOTIDE SEQUENCE [LARGE SCALE GENOMIC DNA]</scope>
    <source>
        <strain evidence="1 2">15C</strain>
    </source>
</reference>
<sequence length="168" mass="19979">MILLIKIVFCLIILLSFLKGVKKLGFLWKHFPMCMHLIPGWNFFAPIPSTLDYHLLYREINNQEVEEWQDLHILKEKRSIYSFLWNPEHRFTKAFIDLAIDLINFSRTAQDKRQVYISLSYLQILHYVDSLKHKPSSDKVQFLILTNSRAQDYKVAFLSAVHPISKKR</sequence>
<reference evidence="1 2" key="1">
    <citation type="submission" date="2020-01" db="EMBL/GenBank/DDBJ databases">
        <authorList>
            <person name="Sixt B."/>
            <person name="Schulz F."/>
            <person name="Kostanjsek R."/>
            <person name="Koestlbacher S."/>
            <person name="Collingro A."/>
            <person name="Toenshoff E."/>
            <person name="Horn M."/>
        </authorList>
    </citation>
    <scope>NUCLEOTIDE SEQUENCE [LARGE SCALE GENOMIC DNA]</scope>
    <source>
        <strain evidence="1 2">15C</strain>
    </source>
</reference>
<gene>
    <name evidence="1" type="ORF">RHAB15C_0000098</name>
</gene>
<accession>A0ABX8YYX1</accession>